<dbReference type="AlphaFoldDB" id="A0A9J6PJK0"/>
<keyword evidence="5" id="KW-1185">Reference proteome</keyword>
<sequence>MTEIVVPEGYELTAPRGFNVHGGPVFVRKREDGTLHFILDIEDRHMNMGGVVHGGVLMSMADVTLGVTVFEKIGRKACATINLDCNFLAAGKLGDRIQGTAEVVRETRDVVFVEGRLYTEKRTLMTAQGIWKILHTTPPFSDPV</sequence>
<dbReference type="GO" id="GO:0047617">
    <property type="term" value="F:fatty acyl-CoA hydrolase activity"/>
    <property type="evidence" value="ECO:0007669"/>
    <property type="project" value="InterPro"/>
</dbReference>
<evidence type="ECO:0000256" key="2">
    <source>
        <dbReference type="ARBA" id="ARBA00022801"/>
    </source>
</evidence>
<dbReference type="Gene3D" id="3.10.129.10">
    <property type="entry name" value="Hotdog Thioesterase"/>
    <property type="match status" value="1"/>
</dbReference>
<evidence type="ECO:0000313" key="4">
    <source>
        <dbReference type="EMBL" id="MCP1337955.1"/>
    </source>
</evidence>
<dbReference type="PANTHER" id="PTHR21660:SF1">
    <property type="entry name" value="ACYL-COENZYME A THIOESTERASE 13"/>
    <property type="match status" value="1"/>
</dbReference>
<gene>
    <name evidence="4" type="ORF">NJQ99_16160</name>
</gene>
<evidence type="ECO:0000259" key="3">
    <source>
        <dbReference type="Pfam" id="PF03061"/>
    </source>
</evidence>
<dbReference type="SUPFAM" id="SSF54637">
    <property type="entry name" value="Thioesterase/thiol ester dehydrase-isomerase"/>
    <property type="match status" value="1"/>
</dbReference>
<dbReference type="Pfam" id="PF03061">
    <property type="entry name" value="4HBT"/>
    <property type="match status" value="1"/>
</dbReference>
<proteinExistence type="inferred from homology"/>
<dbReference type="InterPro" id="IPR003736">
    <property type="entry name" value="PAAI_dom"/>
</dbReference>
<organism evidence="4 5">
    <name type="scientific">Futiania mangrovi</name>
    <dbReference type="NCBI Taxonomy" id="2959716"/>
    <lineage>
        <taxon>Bacteria</taxon>
        <taxon>Pseudomonadati</taxon>
        <taxon>Pseudomonadota</taxon>
        <taxon>Alphaproteobacteria</taxon>
        <taxon>Futianiales</taxon>
        <taxon>Futianiaceae</taxon>
        <taxon>Futiania</taxon>
    </lineage>
</organism>
<dbReference type="CDD" id="cd03443">
    <property type="entry name" value="PaaI_thioesterase"/>
    <property type="match status" value="1"/>
</dbReference>
<keyword evidence="2" id="KW-0378">Hydrolase</keyword>
<protein>
    <submittedName>
        <fullName evidence="4">PaaI family thioesterase</fullName>
    </submittedName>
</protein>
<dbReference type="Proteomes" id="UP001055804">
    <property type="component" value="Unassembled WGS sequence"/>
</dbReference>
<dbReference type="EMBL" id="JAMZFT010000004">
    <property type="protein sequence ID" value="MCP1337955.1"/>
    <property type="molecule type" value="Genomic_DNA"/>
</dbReference>
<dbReference type="InterPro" id="IPR006683">
    <property type="entry name" value="Thioestr_dom"/>
</dbReference>
<comment type="similarity">
    <text evidence="1">Belongs to the thioesterase PaaI family.</text>
</comment>
<dbReference type="RefSeq" id="WP_269333916.1">
    <property type="nucleotide sequence ID" value="NZ_JAMZFT010000004.1"/>
</dbReference>
<accession>A0A9J6PJK0</accession>
<feature type="domain" description="Thioesterase" evidence="3">
    <location>
        <begin position="49"/>
        <end position="124"/>
    </location>
</feature>
<evidence type="ECO:0000313" key="5">
    <source>
        <dbReference type="Proteomes" id="UP001055804"/>
    </source>
</evidence>
<evidence type="ECO:0000256" key="1">
    <source>
        <dbReference type="ARBA" id="ARBA00008324"/>
    </source>
</evidence>
<dbReference type="PANTHER" id="PTHR21660">
    <property type="entry name" value="THIOESTERASE SUPERFAMILY MEMBER-RELATED"/>
    <property type="match status" value="1"/>
</dbReference>
<dbReference type="InterPro" id="IPR029069">
    <property type="entry name" value="HotDog_dom_sf"/>
</dbReference>
<comment type="caution">
    <text evidence="4">The sequence shown here is derived from an EMBL/GenBank/DDBJ whole genome shotgun (WGS) entry which is preliminary data.</text>
</comment>
<dbReference type="NCBIfam" id="TIGR00369">
    <property type="entry name" value="unchar_dom_1"/>
    <property type="match status" value="1"/>
</dbReference>
<name>A0A9J6PJK0_9PROT</name>
<reference evidence="4" key="1">
    <citation type="submission" date="2022-06" db="EMBL/GenBank/DDBJ databases">
        <title>Isolation and Genomics of Futiania mangrovii gen. nov., sp. nov., a Rare and Metabolically-versatile member in the Class Alphaproteobacteria.</title>
        <authorList>
            <person name="Liu L."/>
            <person name="Huang W.-C."/>
            <person name="Pan J."/>
            <person name="Li J."/>
            <person name="Huang Y."/>
            <person name="Du H."/>
            <person name="Liu Y."/>
            <person name="Li M."/>
        </authorList>
    </citation>
    <scope>NUCLEOTIDE SEQUENCE</scope>
    <source>
        <strain evidence="4">FT118</strain>
    </source>
</reference>
<dbReference type="InterPro" id="IPR039298">
    <property type="entry name" value="ACOT13"/>
</dbReference>